<dbReference type="EMBL" id="LK391969">
    <property type="protein sequence ID" value="CEF25139.1"/>
    <property type="molecule type" value="Genomic_DNA"/>
</dbReference>
<keyword evidence="2" id="KW-0449">Lipoprotein</keyword>
<dbReference type="Pfam" id="PF03923">
    <property type="entry name" value="Lipoprotein_16"/>
    <property type="match status" value="1"/>
</dbReference>
<evidence type="ECO:0000313" key="2">
    <source>
        <dbReference type="EMBL" id="CEA00387.1"/>
    </source>
</evidence>
<dbReference type="RefSeq" id="WP_044497591.1">
    <property type="nucleotide sequence ID" value="NZ_LK391969.1"/>
</dbReference>
<protein>
    <submittedName>
        <fullName evidence="2">Lipoprotein</fullName>
    </submittedName>
</protein>
<name>A0A078M4V9_9PSED</name>
<organism evidence="2">
    <name type="scientific">Pseudomonas saudimassiliensis</name>
    <dbReference type="NCBI Taxonomy" id="1461581"/>
    <lineage>
        <taxon>Bacteria</taxon>
        <taxon>Pseudomonadati</taxon>
        <taxon>Pseudomonadota</taxon>
        <taxon>Gammaproteobacteria</taxon>
        <taxon>Pseudomonadales</taxon>
        <taxon>Pseudomonadaceae</taxon>
        <taxon>Pseudomonas</taxon>
    </lineage>
</organism>
<reference evidence="2" key="1">
    <citation type="submission" date="2014-07" db="EMBL/GenBank/DDBJ databases">
        <authorList>
            <person name="Urmite Genomes Urmite Genomes"/>
        </authorList>
    </citation>
    <scope>NUCLEOTIDE SEQUENCE</scope>
    <source>
        <strain evidence="2">12M76_air</strain>
    </source>
</reference>
<sequence>MLKRLGFLAVAGLAIALVGCAHSPQQLNVTPNVTVPLSQVARQQPVVVTVQDSRPSPVLGTRGGLYPDSSNLTISPQTVPHVRQQVEQALGKLGFQVVPAGTPNANSLVVSLADLSYVSPKEGVYVTQADIGAVFAAEVRSMNQRYNGRYSASAQHRFGYAPNQATNTRLVSEVMSDALSRIFKDPEIIRILQQ</sequence>
<dbReference type="OrthoDB" id="5740854at2"/>
<dbReference type="EMBL" id="LM997413">
    <property type="protein sequence ID" value="CEA00387.1"/>
    <property type="molecule type" value="Genomic_DNA"/>
</dbReference>
<evidence type="ECO:0000256" key="1">
    <source>
        <dbReference type="SAM" id="SignalP"/>
    </source>
</evidence>
<dbReference type="AlphaFoldDB" id="A0A078M4V9"/>
<feature type="signal peptide" evidence="1">
    <location>
        <begin position="1"/>
        <end position="23"/>
    </location>
</feature>
<dbReference type="InterPro" id="IPR005619">
    <property type="entry name" value="Uncharacterised_YajG"/>
</dbReference>
<proteinExistence type="predicted"/>
<feature type="chain" id="PRO_5007377866" evidence="1">
    <location>
        <begin position="24"/>
        <end position="194"/>
    </location>
</feature>
<dbReference type="PATRIC" id="fig|1461581.3.peg.34"/>
<gene>
    <name evidence="2" type="ORF">BN1049_00040</name>
</gene>
<dbReference type="PROSITE" id="PS51257">
    <property type="entry name" value="PROKAR_LIPOPROTEIN"/>
    <property type="match status" value="1"/>
</dbReference>
<accession>A0A078M4V9</accession>
<keyword evidence="1" id="KW-0732">Signal</keyword>